<feature type="compositionally biased region" description="Polar residues" evidence="10">
    <location>
        <begin position="45"/>
        <end position="56"/>
    </location>
</feature>
<evidence type="ECO:0000256" key="9">
    <source>
        <dbReference type="ARBA" id="ARBA00093307"/>
    </source>
</evidence>
<dbReference type="PANTHER" id="PTHR13557">
    <property type="entry name" value="COILED-COIL DOMAIN-CONTAINING PROTEIN 86"/>
    <property type="match status" value="1"/>
</dbReference>
<keyword evidence="12" id="KW-1185">Reference proteome</keyword>
<sequence length="390" mass="43006">MAPKRRRGGTPQRQAKVSRGDAARHDNLAPEMCLPVTASCDESPKNTTASSTTDTAVQLSITKAGPLQYPAPGDGDDSSCSNGSFYSATTLSYSSCSDEEVETMRWYVNGEEQLDMLDGASSDSSIIQLGDSCCQRKPAAPFASLVGFAATHNEPVISTTVEKGVPIYQMPQPKATAETPQASTVADTQGETAVISPPVLQTNSQRLSSFKFGAQKLMCKNKSCQQFSSMVKDRPLKTSWKFKMEQRAERKALLALDREIKEEKKRKIEEKKRRREENLRRREENAKKSEVVQISRSTNRPSEAYLLLSITFMIVVSFNALKLLELSKAKQHLLLGTFTTTIAFCPVSMSPYVARACEVSIKEPCTLKYSALLSVTRNCQLLPCICFPTV</sequence>
<keyword evidence="5" id="KW-0597">Phosphoprotein</keyword>
<dbReference type="EMBL" id="JABSTU010000001">
    <property type="protein sequence ID" value="KAH8042176.1"/>
    <property type="molecule type" value="Genomic_DNA"/>
</dbReference>
<keyword evidence="4" id="KW-0158">Chromosome</keyword>
<protein>
    <recommendedName>
        <fullName evidence="3">Coiled-coil domain-containing protein 86</fullName>
    </recommendedName>
</protein>
<evidence type="ECO:0000256" key="2">
    <source>
        <dbReference type="ARBA" id="ARBA00004604"/>
    </source>
</evidence>
<comment type="caution">
    <text evidence="11">The sequence shown here is derived from an EMBL/GenBank/DDBJ whole genome shotgun (WGS) entry which is preliminary data.</text>
</comment>
<gene>
    <name evidence="11" type="ORF">HPB51_021260</name>
</gene>
<evidence type="ECO:0000256" key="1">
    <source>
        <dbReference type="ARBA" id="ARBA00004286"/>
    </source>
</evidence>
<reference evidence="11" key="1">
    <citation type="journal article" date="2020" name="Cell">
        <title>Large-Scale Comparative Analyses of Tick Genomes Elucidate Their Genetic Diversity and Vector Capacities.</title>
        <authorList>
            <consortium name="Tick Genome and Microbiome Consortium (TIGMIC)"/>
            <person name="Jia N."/>
            <person name="Wang J."/>
            <person name="Shi W."/>
            <person name="Du L."/>
            <person name="Sun Y."/>
            <person name="Zhan W."/>
            <person name="Jiang J.F."/>
            <person name="Wang Q."/>
            <person name="Zhang B."/>
            <person name="Ji P."/>
            <person name="Bell-Sakyi L."/>
            <person name="Cui X.M."/>
            <person name="Yuan T.T."/>
            <person name="Jiang B.G."/>
            <person name="Yang W.F."/>
            <person name="Lam T.T."/>
            <person name="Chang Q.C."/>
            <person name="Ding S.J."/>
            <person name="Wang X.J."/>
            <person name="Zhu J.G."/>
            <person name="Ruan X.D."/>
            <person name="Zhao L."/>
            <person name="Wei J.T."/>
            <person name="Ye R.Z."/>
            <person name="Que T.C."/>
            <person name="Du C.H."/>
            <person name="Zhou Y.H."/>
            <person name="Cheng J.X."/>
            <person name="Dai P.F."/>
            <person name="Guo W.B."/>
            <person name="Han X.H."/>
            <person name="Huang E.J."/>
            <person name="Li L.F."/>
            <person name="Wei W."/>
            <person name="Gao Y.C."/>
            <person name="Liu J.Z."/>
            <person name="Shao H.Z."/>
            <person name="Wang X."/>
            <person name="Wang C.C."/>
            <person name="Yang T.C."/>
            <person name="Huo Q.B."/>
            <person name="Li W."/>
            <person name="Chen H.Y."/>
            <person name="Chen S.E."/>
            <person name="Zhou L.G."/>
            <person name="Ni X.B."/>
            <person name="Tian J.H."/>
            <person name="Sheng Y."/>
            <person name="Liu T."/>
            <person name="Pan Y.S."/>
            <person name="Xia L.Y."/>
            <person name="Li J."/>
            <person name="Zhao F."/>
            <person name="Cao W.C."/>
        </authorList>
    </citation>
    <scope>NUCLEOTIDE SEQUENCE</scope>
    <source>
        <strain evidence="11">Rmic-2018</strain>
    </source>
</reference>
<keyword evidence="8" id="KW-0539">Nucleus</keyword>
<feature type="region of interest" description="Disordered" evidence="10">
    <location>
        <begin position="1"/>
        <end position="56"/>
    </location>
</feature>
<keyword evidence="6" id="KW-0164">Citrullination</keyword>
<evidence type="ECO:0000256" key="7">
    <source>
        <dbReference type="ARBA" id="ARBA00023054"/>
    </source>
</evidence>
<proteinExistence type="predicted"/>
<organism evidence="11 12">
    <name type="scientific">Rhipicephalus microplus</name>
    <name type="common">Cattle tick</name>
    <name type="synonym">Boophilus microplus</name>
    <dbReference type="NCBI Taxonomy" id="6941"/>
    <lineage>
        <taxon>Eukaryota</taxon>
        <taxon>Metazoa</taxon>
        <taxon>Ecdysozoa</taxon>
        <taxon>Arthropoda</taxon>
        <taxon>Chelicerata</taxon>
        <taxon>Arachnida</taxon>
        <taxon>Acari</taxon>
        <taxon>Parasitiformes</taxon>
        <taxon>Ixodida</taxon>
        <taxon>Ixodoidea</taxon>
        <taxon>Ixodidae</taxon>
        <taxon>Rhipicephalinae</taxon>
        <taxon>Rhipicephalus</taxon>
        <taxon>Boophilus</taxon>
    </lineage>
</organism>
<comment type="function">
    <text evidence="9">Required for proper chromosome segregation during mitosis and error-free mitotic progression.</text>
</comment>
<evidence type="ECO:0000256" key="10">
    <source>
        <dbReference type="SAM" id="MobiDB-lite"/>
    </source>
</evidence>
<feature type="compositionally biased region" description="Basic and acidic residues" evidence="10">
    <location>
        <begin position="18"/>
        <end position="28"/>
    </location>
</feature>
<evidence type="ECO:0000313" key="12">
    <source>
        <dbReference type="Proteomes" id="UP000821866"/>
    </source>
</evidence>
<evidence type="ECO:0000256" key="6">
    <source>
        <dbReference type="ARBA" id="ARBA00022934"/>
    </source>
</evidence>
<dbReference type="Proteomes" id="UP000821866">
    <property type="component" value="Chromosome 1"/>
</dbReference>
<dbReference type="InterPro" id="IPR026570">
    <property type="entry name" value="CCDC86"/>
</dbReference>
<evidence type="ECO:0000256" key="8">
    <source>
        <dbReference type="ARBA" id="ARBA00023242"/>
    </source>
</evidence>
<evidence type="ECO:0000313" key="11">
    <source>
        <dbReference type="EMBL" id="KAH8042176.1"/>
    </source>
</evidence>
<reference evidence="11" key="2">
    <citation type="submission" date="2021-09" db="EMBL/GenBank/DDBJ databases">
        <authorList>
            <person name="Jia N."/>
            <person name="Wang J."/>
            <person name="Shi W."/>
            <person name="Du L."/>
            <person name="Sun Y."/>
            <person name="Zhan W."/>
            <person name="Jiang J."/>
            <person name="Wang Q."/>
            <person name="Zhang B."/>
            <person name="Ji P."/>
            <person name="Sakyi L.B."/>
            <person name="Cui X."/>
            <person name="Yuan T."/>
            <person name="Jiang B."/>
            <person name="Yang W."/>
            <person name="Lam T.T.-Y."/>
            <person name="Chang Q."/>
            <person name="Ding S."/>
            <person name="Wang X."/>
            <person name="Zhu J."/>
            <person name="Ruan X."/>
            <person name="Zhao L."/>
            <person name="Wei J."/>
            <person name="Que T."/>
            <person name="Du C."/>
            <person name="Cheng J."/>
            <person name="Dai P."/>
            <person name="Han X."/>
            <person name="Huang E."/>
            <person name="Gao Y."/>
            <person name="Liu J."/>
            <person name="Shao H."/>
            <person name="Ye R."/>
            <person name="Li L."/>
            <person name="Wei W."/>
            <person name="Wang X."/>
            <person name="Wang C."/>
            <person name="Huo Q."/>
            <person name="Li W."/>
            <person name="Guo W."/>
            <person name="Chen H."/>
            <person name="Chen S."/>
            <person name="Zhou L."/>
            <person name="Zhou L."/>
            <person name="Ni X."/>
            <person name="Tian J."/>
            <person name="Zhou Y."/>
            <person name="Sheng Y."/>
            <person name="Liu T."/>
            <person name="Pan Y."/>
            <person name="Xia L."/>
            <person name="Li J."/>
            <person name="Zhao F."/>
            <person name="Cao W."/>
        </authorList>
    </citation>
    <scope>NUCLEOTIDE SEQUENCE</scope>
    <source>
        <strain evidence="11">Rmic-2018</strain>
        <tissue evidence="11">Larvae</tissue>
    </source>
</reference>
<evidence type="ECO:0000256" key="5">
    <source>
        <dbReference type="ARBA" id="ARBA00022553"/>
    </source>
</evidence>
<dbReference type="AlphaFoldDB" id="A0A9J6F9A7"/>
<accession>A0A9J6F9A7</accession>
<keyword evidence="7" id="KW-0175">Coiled coil</keyword>
<name>A0A9J6F9A7_RHIMP</name>
<dbReference type="GO" id="GO:0005730">
    <property type="term" value="C:nucleolus"/>
    <property type="evidence" value="ECO:0007669"/>
    <property type="project" value="UniProtKB-SubCell"/>
</dbReference>
<feature type="region of interest" description="Disordered" evidence="10">
    <location>
        <begin position="267"/>
        <end position="289"/>
    </location>
</feature>
<evidence type="ECO:0000256" key="4">
    <source>
        <dbReference type="ARBA" id="ARBA00022454"/>
    </source>
</evidence>
<dbReference type="GO" id="GO:0005694">
    <property type="term" value="C:chromosome"/>
    <property type="evidence" value="ECO:0007669"/>
    <property type="project" value="UniProtKB-SubCell"/>
</dbReference>
<evidence type="ECO:0000256" key="3">
    <source>
        <dbReference type="ARBA" id="ARBA00016738"/>
    </source>
</evidence>
<dbReference type="PANTHER" id="PTHR13557:SF1">
    <property type="entry name" value="COILED-COIL DOMAIN-CONTAINING PROTEIN 86"/>
    <property type="match status" value="1"/>
</dbReference>
<comment type="subcellular location">
    <subcellularLocation>
        <location evidence="1">Chromosome</location>
    </subcellularLocation>
    <subcellularLocation>
        <location evidence="2">Nucleus</location>
        <location evidence="2">Nucleolus</location>
    </subcellularLocation>
</comment>